<feature type="compositionally biased region" description="Basic and acidic residues" evidence="1">
    <location>
        <begin position="218"/>
        <end position="242"/>
    </location>
</feature>
<feature type="compositionally biased region" description="Basic and acidic residues" evidence="1">
    <location>
        <begin position="453"/>
        <end position="468"/>
    </location>
</feature>
<reference evidence="2" key="1">
    <citation type="submission" date="2021-01" db="EMBL/GenBank/DDBJ databases">
        <authorList>
            <person name="Corre E."/>
            <person name="Pelletier E."/>
            <person name="Niang G."/>
            <person name="Scheremetjew M."/>
            <person name="Finn R."/>
            <person name="Kale V."/>
            <person name="Holt S."/>
            <person name="Cochrane G."/>
            <person name="Meng A."/>
            <person name="Brown T."/>
            <person name="Cohen L."/>
        </authorList>
    </citation>
    <scope>NUCLEOTIDE SEQUENCE</scope>
    <source>
        <strain evidence="2">CCMP1897</strain>
    </source>
</reference>
<feature type="region of interest" description="Disordered" evidence="1">
    <location>
        <begin position="551"/>
        <end position="611"/>
    </location>
</feature>
<protein>
    <submittedName>
        <fullName evidence="2">Uncharacterized protein</fullName>
    </submittedName>
</protein>
<proteinExistence type="predicted"/>
<evidence type="ECO:0000256" key="1">
    <source>
        <dbReference type="SAM" id="MobiDB-lite"/>
    </source>
</evidence>
<feature type="compositionally biased region" description="Polar residues" evidence="1">
    <location>
        <begin position="307"/>
        <end position="316"/>
    </location>
</feature>
<feature type="compositionally biased region" description="Basic and acidic residues" evidence="1">
    <location>
        <begin position="117"/>
        <end position="128"/>
    </location>
</feature>
<accession>A0A7S3XFX9</accession>
<feature type="compositionally biased region" description="Basic and acidic residues" evidence="1">
    <location>
        <begin position="45"/>
        <end position="60"/>
    </location>
</feature>
<feature type="compositionally biased region" description="Acidic residues" evidence="1">
    <location>
        <begin position="145"/>
        <end position="156"/>
    </location>
</feature>
<feature type="compositionally biased region" description="Basic and acidic residues" evidence="1">
    <location>
        <begin position="157"/>
        <end position="166"/>
    </location>
</feature>
<dbReference type="AlphaFoldDB" id="A0A7S3XFX9"/>
<feature type="compositionally biased region" description="Acidic residues" evidence="1">
    <location>
        <begin position="589"/>
        <end position="602"/>
    </location>
</feature>
<name>A0A7S3XFX9_9CHLO</name>
<gene>
    <name evidence="2" type="ORF">PSAL00342_LOCUS7657</name>
</gene>
<feature type="compositionally biased region" description="Low complexity" evidence="1">
    <location>
        <begin position="579"/>
        <end position="588"/>
    </location>
</feature>
<feature type="compositionally biased region" description="Polar residues" evidence="1">
    <location>
        <begin position="61"/>
        <end position="72"/>
    </location>
</feature>
<feature type="region of interest" description="Disordered" evidence="1">
    <location>
        <begin position="453"/>
        <end position="487"/>
    </location>
</feature>
<evidence type="ECO:0000313" key="2">
    <source>
        <dbReference type="EMBL" id="CAE0613756.1"/>
    </source>
</evidence>
<feature type="compositionally biased region" description="Acidic residues" evidence="1">
    <location>
        <begin position="182"/>
        <end position="194"/>
    </location>
</feature>
<dbReference type="EMBL" id="HBIS01009444">
    <property type="protein sequence ID" value="CAE0613756.1"/>
    <property type="molecule type" value="Transcribed_RNA"/>
</dbReference>
<feature type="region of interest" description="Disordered" evidence="1">
    <location>
        <begin position="45"/>
        <end position="383"/>
    </location>
</feature>
<feature type="region of interest" description="Disordered" evidence="1">
    <location>
        <begin position="413"/>
        <end position="432"/>
    </location>
</feature>
<sequence>MLALTVRSLQRSRHVDLLRDSENQPRYNERLAAQMDLPKKFVSEEKRDNLHEMADVEKTQSKLQPTATQSGFRTARKGMDGTQNTGEDEKSNLEESSNSMESQLNRQKVEDEEEEEGVVKKEGTELEKGNVAGGTVGSADRKEEGVDETEEEEIDKEIDQRTEEGNQHAQIVQGAKSGKDAAEEEDLDREEEYYDGMGRSGNSKGGSEVDEDGADLNQQKEAEKENLDAKQDWEADKQRDKSGNYFEDDEGQNTVTEQANNEEDGGGEGGEMGRASQMKDNEDLQGSQNALDRNFDSQAIKAGIDSKGTSGHQQPHWQLLKDNGALDGQQEENARFATAMGEKASDSAARMGQAGESSAIAIGEEREDEASKRNDGSTFQDKTLEDYYDEQYEEHYEDANNGFMKRKKRLEDEEAAYQAQAAASGNESEINSLDPEKLAKQQEEFDAWIKEQEARETAARSQVEKGAAENEQVEMKPMGNDQSKPINGVEVDEYDHYDPADENEAKAAANQILPHTQNAKDDKLAANGGVTASQNDVIAGRKNGDRMGAFEIAGSERSVADTTGDETREQSNVQVETSGEQTGVTNVGGEEEDENEGFEEDLQGVKEYVEI</sequence>
<organism evidence="2">
    <name type="scientific">Picocystis salinarum</name>
    <dbReference type="NCBI Taxonomy" id="88271"/>
    <lineage>
        <taxon>Eukaryota</taxon>
        <taxon>Viridiplantae</taxon>
        <taxon>Chlorophyta</taxon>
        <taxon>Picocystophyceae</taxon>
        <taxon>Picocystales</taxon>
        <taxon>Picocystaceae</taxon>
        <taxon>Picocystis</taxon>
    </lineage>
</organism>